<evidence type="ECO:0000313" key="1">
    <source>
        <dbReference type="EMBL" id="MBM7488995.1"/>
    </source>
</evidence>
<comment type="caution">
    <text evidence="1">The sequence shown here is derived from an EMBL/GenBank/DDBJ whole genome shotgun (WGS) entry which is preliminary data.</text>
</comment>
<protein>
    <submittedName>
        <fullName evidence="1">Uncharacterized protein</fullName>
    </submittedName>
</protein>
<name>A0ABS2LLF5_9ACTN</name>
<evidence type="ECO:0000313" key="2">
    <source>
        <dbReference type="Proteomes" id="UP000764837"/>
    </source>
</evidence>
<keyword evidence="2" id="KW-1185">Reference proteome</keyword>
<dbReference type="RefSeq" id="WP_204940437.1">
    <property type="nucleotide sequence ID" value="NZ_JAFBBP010000001.1"/>
</dbReference>
<sequence>MALSDSRRWPVPAIPPAATPDHFDLYWEVTPHRSISITTGQSPSSLSDIGEHFGRGDPFANLHPICSQLQGRPNQ</sequence>
<proteinExistence type="predicted"/>
<accession>A0ABS2LLF5</accession>
<organism evidence="1 2">
    <name type="scientific">Micromonospora luteifusca</name>
    <dbReference type="NCBI Taxonomy" id="709860"/>
    <lineage>
        <taxon>Bacteria</taxon>
        <taxon>Bacillati</taxon>
        <taxon>Actinomycetota</taxon>
        <taxon>Actinomycetes</taxon>
        <taxon>Micromonosporales</taxon>
        <taxon>Micromonosporaceae</taxon>
        <taxon>Micromonospora</taxon>
    </lineage>
</organism>
<gene>
    <name evidence="1" type="ORF">JOD64_000217</name>
</gene>
<reference evidence="1 2" key="1">
    <citation type="submission" date="2021-01" db="EMBL/GenBank/DDBJ databases">
        <title>Sequencing the genomes of 1000 actinobacteria strains.</title>
        <authorList>
            <person name="Klenk H.-P."/>
        </authorList>
    </citation>
    <scope>NUCLEOTIDE SEQUENCE [LARGE SCALE GENOMIC DNA]</scope>
    <source>
        <strain evidence="1 2">DSM 100204</strain>
    </source>
</reference>
<dbReference type="Proteomes" id="UP000764837">
    <property type="component" value="Unassembled WGS sequence"/>
</dbReference>
<dbReference type="EMBL" id="JAFBBP010000001">
    <property type="protein sequence ID" value="MBM7488995.1"/>
    <property type="molecule type" value="Genomic_DNA"/>
</dbReference>